<keyword evidence="2" id="KW-1185">Reference proteome</keyword>
<proteinExistence type="predicted"/>
<accession>A0ABT8DPJ9</accession>
<dbReference type="Proteomes" id="UP001244787">
    <property type="component" value="Unassembled WGS sequence"/>
</dbReference>
<evidence type="ECO:0008006" key="3">
    <source>
        <dbReference type="Google" id="ProtNLM"/>
    </source>
</evidence>
<gene>
    <name evidence="1" type="ORF">QRD02_12330</name>
</gene>
<protein>
    <recommendedName>
        <fullName evidence="3">Addiction module protein</fullName>
    </recommendedName>
</protein>
<reference evidence="1 2" key="1">
    <citation type="submission" date="2023-06" db="EMBL/GenBank/DDBJ databases">
        <authorList>
            <person name="Ye Y.-Q."/>
            <person name="Du Z.-J."/>
        </authorList>
    </citation>
    <scope>NUCLEOTIDE SEQUENCE [LARGE SCALE GENOMIC DNA]</scope>
    <source>
        <strain evidence="1 2">SDUM287046</strain>
    </source>
</reference>
<comment type="caution">
    <text evidence="1">The sequence shown here is derived from an EMBL/GenBank/DDBJ whole genome shotgun (WGS) entry which is preliminary data.</text>
</comment>
<organism evidence="1 2">
    <name type="scientific">Aequorivita aurantiaca</name>
    <dbReference type="NCBI Taxonomy" id="3053356"/>
    <lineage>
        <taxon>Bacteria</taxon>
        <taxon>Pseudomonadati</taxon>
        <taxon>Bacteroidota</taxon>
        <taxon>Flavobacteriia</taxon>
        <taxon>Flavobacteriales</taxon>
        <taxon>Flavobacteriaceae</taxon>
        <taxon>Aequorivita</taxon>
    </lineage>
</organism>
<evidence type="ECO:0000313" key="2">
    <source>
        <dbReference type="Proteomes" id="UP001244787"/>
    </source>
</evidence>
<dbReference type="RefSeq" id="WP_290255259.1">
    <property type="nucleotide sequence ID" value="NZ_JAUGQQ010000010.1"/>
</dbReference>
<evidence type="ECO:0000313" key="1">
    <source>
        <dbReference type="EMBL" id="MDN3725168.1"/>
    </source>
</evidence>
<sequence>MLTKKIVQSHLSKLPDEFSIDDLVERLILIEKIETGILQSDNNEVISDAQLDKELEKWFK</sequence>
<dbReference type="EMBL" id="JAUGQQ010000010">
    <property type="protein sequence ID" value="MDN3725168.1"/>
    <property type="molecule type" value="Genomic_DNA"/>
</dbReference>
<name>A0ABT8DPJ9_9FLAO</name>